<dbReference type="PANTHER" id="PTHR46323:SF2">
    <property type="entry name" value="BETA-GALACTOSIDASE"/>
    <property type="match status" value="1"/>
</dbReference>
<dbReference type="EMBL" id="JBHUHV010000075">
    <property type="protein sequence ID" value="MFD2069542.1"/>
    <property type="molecule type" value="Genomic_DNA"/>
</dbReference>
<keyword evidence="7" id="KW-1185">Reference proteome</keyword>
<dbReference type="Proteomes" id="UP001597369">
    <property type="component" value="Unassembled WGS sequence"/>
</dbReference>
<keyword evidence="3 6" id="KW-0378">Hydrolase</keyword>
<accession>A0ABW4X3J7</accession>
<feature type="domain" description="Glycoside hydrolase family 2 catalytic" evidence="5">
    <location>
        <begin position="80"/>
        <end position="220"/>
    </location>
</feature>
<evidence type="ECO:0000313" key="6">
    <source>
        <dbReference type="EMBL" id="MFD2069542.1"/>
    </source>
</evidence>
<reference evidence="7" key="1">
    <citation type="journal article" date="2019" name="Int. J. Syst. Evol. Microbiol.">
        <title>The Global Catalogue of Microorganisms (GCM) 10K type strain sequencing project: providing services to taxonomists for standard genome sequencing and annotation.</title>
        <authorList>
            <consortium name="The Broad Institute Genomics Platform"/>
            <consortium name="The Broad Institute Genome Sequencing Center for Infectious Disease"/>
            <person name="Wu L."/>
            <person name="Ma J."/>
        </authorList>
    </citation>
    <scope>NUCLEOTIDE SEQUENCE [LARGE SCALE GENOMIC DNA]</scope>
    <source>
        <strain evidence="7">JCM 16545</strain>
    </source>
</reference>
<organism evidence="6 7">
    <name type="scientific">Pontibacter silvestris</name>
    <dbReference type="NCBI Taxonomy" id="2305183"/>
    <lineage>
        <taxon>Bacteria</taxon>
        <taxon>Pseudomonadati</taxon>
        <taxon>Bacteroidota</taxon>
        <taxon>Cytophagia</taxon>
        <taxon>Cytophagales</taxon>
        <taxon>Hymenobacteraceae</taxon>
        <taxon>Pontibacter</taxon>
    </lineage>
</organism>
<evidence type="ECO:0000259" key="5">
    <source>
        <dbReference type="Pfam" id="PF02836"/>
    </source>
</evidence>
<feature type="non-terminal residue" evidence="6">
    <location>
        <position position="222"/>
    </location>
</feature>
<dbReference type="Gene3D" id="3.20.20.80">
    <property type="entry name" value="Glycosidases"/>
    <property type="match status" value="1"/>
</dbReference>
<name>A0ABW4X3J7_9BACT</name>
<evidence type="ECO:0000256" key="3">
    <source>
        <dbReference type="ARBA" id="ARBA00022801"/>
    </source>
</evidence>
<dbReference type="RefSeq" id="WP_377470842.1">
    <property type="nucleotide sequence ID" value="NZ_JBHUHV010000075.1"/>
</dbReference>
<dbReference type="Gene3D" id="2.60.40.10">
    <property type="entry name" value="Immunoglobulins"/>
    <property type="match status" value="1"/>
</dbReference>
<comment type="caution">
    <text evidence="6">The sequence shown here is derived from an EMBL/GenBank/DDBJ whole genome shotgun (WGS) entry which is preliminary data.</text>
</comment>
<evidence type="ECO:0000256" key="4">
    <source>
        <dbReference type="ARBA" id="ARBA00023295"/>
    </source>
</evidence>
<comment type="catalytic activity">
    <reaction evidence="1">
        <text>Hydrolysis of terminal non-reducing beta-D-galactose residues in beta-D-galactosides.</text>
        <dbReference type="EC" id="3.2.1.23"/>
    </reaction>
</comment>
<protein>
    <recommendedName>
        <fullName evidence="2">beta-galactosidase</fullName>
        <ecNumber evidence="2">3.2.1.23</ecNumber>
    </recommendedName>
</protein>
<dbReference type="InterPro" id="IPR006103">
    <property type="entry name" value="Glyco_hydro_2_cat"/>
</dbReference>
<dbReference type="EC" id="3.2.1.23" evidence="2"/>
<dbReference type="InterPro" id="IPR036156">
    <property type="entry name" value="Beta-gal/glucu_dom_sf"/>
</dbReference>
<dbReference type="SUPFAM" id="SSF51445">
    <property type="entry name" value="(Trans)glycosidases"/>
    <property type="match status" value="1"/>
</dbReference>
<sequence length="222" mass="25531">VRDDKGEVVYTFDKDYISNNNEIPAEGHWRFYFFNHPDVYSNKWTAETPYLYTVNVLVSSTRDNASVVVSDRVGVRTTEVKEGQLRINNVGVHFKPAAYIHPPLDAPVPTKDSLREFIRNVKQHSVNTLLVYGLPANNDLYSLADEYGLYIVQYMYPMQPPDSKKESYDDLWLRQRLSMIYQIRNHPSVVAWATDGNLSISKEHASALKDSLLVLDSDRPFL</sequence>
<gene>
    <name evidence="6" type="ORF">ACFSKU_21890</name>
</gene>
<dbReference type="InterPro" id="IPR013783">
    <property type="entry name" value="Ig-like_fold"/>
</dbReference>
<dbReference type="Pfam" id="PF02836">
    <property type="entry name" value="Glyco_hydro_2_C"/>
    <property type="match status" value="1"/>
</dbReference>
<evidence type="ECO:0000256" key="2">
    <source>
        <dbReference type="ARBA" id="ARBA00012756"/>
    </source>
</evidence>
<feature type="non-terminal residue" evidence="6">
    <location>
        <position position="1"/>
    </location>
</feature>
<dbReference type="GO" id="GO:0016787">
    <property type="term" value="F:hydrolase activity"/>
    <property type="evidence" value="ECO:0007669"/>
    <property type="project" value="UniProtKB-KW"/>
</dbReference>
<evidence type="ECO:0000256" key="1">
    <source>
        <dbReference type="ARBA" id="ARBA00001412"/>
    </source>
</evidence>
<keyword evidence="4" id="KW-0326">Glycosidase</keyword>
<dbReference type="InterPro" id="IPR017853">
    <property type="entry name" value="GH"/>
</dbReference>
<evidence type="ECO:0000313" key="7">
    <source>
        <dbReference type="Proteomes" id="UP001597369"/>
    </source>
</evidence>
<dbReference type="InterPro" id="IPR050347">
    <property type="entry name" value="Bact_Beta-galactosidase"/>
</dbReference>
<dbReference type="PANTHER" id="PTHR46323">
    <property type="entry name" value="BETA-GALACTOSIDASE"/>
    <property type="match status" value="1"/>
</dbReference>
<dbReference type="SUPFAM" id="SSF49303">
    <property type="entry name" value="beta-Galactosidase/glucuronidase domain"/>
    <property type="match status" value="1"/>
</dbReference>
<proteinExistence type="predicted"/>